<evidence type="ECO:0000313" key="4">
    <source>
        <dbReference type="Proteomes" id="UP001630127"/>
    </source>
</evidence>
<protein>
    <recommendedName>
        <fullName evidence="2">Ubiquinol-cytochrome c chaperone domain-containing protein</fullName>
    </recommendedName>
</protein>
<dbReference type="AlphaFoldDB" id="A0ABD2ZT83"/>
<name>A0ABD2ZT83_9GENT</name>
<dbReference type="PANTHER" id="PTHR12184:SF1">
    <property type="entry name" value="UBIQUINOL-CYTOCHROME-C REDUCTASE COMPLEX ASSEMBLY FACTOR 1"/>
    <property type="match status" value="1"/>
</dbReference>
<evidence type="ECO:0000256" key="1">
    <source>
        <dbReference type="ARBA" id="ARBA00006407"/>
    </source>
</evidence>
<gene>
    <name evidence="3" type="ORF">ACH5RR_019534</name>
</gene>
<dbReference type="Proteomes" id="UP001630127">
    <property type="component" value="Unassembled WGS sequence"/>
</dbReference>
<reference evidence="3 4" key="1">
    <citation type="submission" date="2024-11" db="EMBL/GenBank/DDBJ databases">
        <title>A near-complete genome assembly of Cinchona calisaya.</title>
        <authorList>
            <person name="Lian D.C."/>
            <person name="Zhao X.W."/>
            <person name="Wei L."/>
        </authorList>
    </citation>
    <scope>NUCLEOTIDE SEQUENCE [LARGE SCALE GENOMIC DNA]</scope>
    <source>
        <tissue evidence="3">Nenye</tissue>
    </source>
</reference>
<comment type="similarity">
    <text evidence="1">Belongs to the CBP3 family.</text>
</comment>
<proteinExistence type="inferred from homology"/>
<sequence length="333" mass="38126">MMGRCWRAAASNYSRVFPNLVHTCRHFYPSSRLNYFSDVAAAAAVPDPLEKNFTSKSDVNLNKMFWSKPCSLALPADSPLRMDEPQYEGIKRFILKLMFFYSKQSKSIRGANVIYHRVTHQVDKPAIYDVFNLEKTFKTTFSLLVLHMWLALRRLKEEGQEGVELGQYLYEIYNHDVELRANKAGVNLLLTKWMKDLEKIFYGNIVAYDAAMLPEAKKDELQKVIWRNVFQSDDSSSKVPTDAALVPLQEMNLVLVPCCIGIYAGGLDCLLISVCMACFTQYRTTQPEYSAFMMAMSRYVSRELNCLSLTDKEALFTGNFMFTSLKSLKSLKS</sequence>
<organism evidence="3 4">
    <name type="scientific">Cinchona calisaya</name>
    <dbReference type="NCBI Taxonomy" id="153742"/>
    <lineage>
        <taxon>Eukaryota</taxon>
        <taxon>Viridiplantae</taxon>
        <taxon>Streptophyta</taxon>
        <taxon>Embryophyta</taxon>
        <taxon>Tracheophyta</taxon>
        <taxon>Spermatophyta</taxon>
        <taxon>Magnoliopsida</taxon>
        <taxon>eudicotyledons</taxon>
        <taxon>Gunneridae</taxon>
        <taxon>Pentapetalae</taxon>
        <taxon>asterids</taxon>
        <taxon>lamiids</taxon>
        <taxon>Gentianales</taxon>
        <taxon>Rubiaceae</taxon>
        <taxon>Cinchonoideae</taxon>
        <taxon>Cinchoneae</taxon>
        <taxon>Cinchona</taxon>
    </lineage>
</organism>
<evidence type="ECO:0000259" key="2">
    <source>
        <dbReference type="Pfam" id="PF03981"/>
    </source>
</evidence>
<dbReference type="InterPro" id="IPR007129">
    <property type="entry name" value="Ubiqinol_cyt_c_chaperone_CPB3"/>
</dbReference>
<keyword evidence="4" id="KW-1185">Reference proteome</keyword>
<dbReference type="InterPro" id="IPR021150">
    <property type="entry name" value="Ubiq_cyt_c_chap"/>
</dbReference>
<dbReference type="EMBL" id="JBJUIK010000008">
    <property type="protein sequence ID" value="KAL3521385.1"/>
    <property type="molecule type" value="Genomic_DNA"/>
</dbReference>
<evidence type="ECO:0000313" key="3">
    <source>
        <dbReference type="EMBL" id="KAL3521385.1"/>
    </source>
</evidence>
<accession>A0ABD2ZT83</accession>
<dbReference type="Pfam" id="PF03981">
    <property type="entry name" value="Ubiq_cyt_C_chap"/>
    <property type="match status" value="1"/>
</dbReference>
<feature type="domain" description="Ubiquinol-cytochrome c chaperone" evidence="2">
    <location>
        <begin position="131"/>
        <end position="233"/>
    </location>
</feature>
<dbReference type="PANTHER" id="PTHR12184">
    <property type="entry name" value="UBIQUINOL-CYTOCHROME C REDUCTASE COMPLEX ASSEMBLY FACTOR 1 FAMILY MEMBER"/>
    <property type="match status" value="1"/>
</dbReference>
<comment type="caution">
    <text evidence="3">The sequence shown here is derived from an EMBL/GenBank/DDBJ whole genome shotgun (WGS) entry which is preliminary data.</text>
</comment>